<keyword evidence="3" id="KW-1185">Reference proteome</keyword>
<dbReference type="EMBL" id="JBHFNQ010000104">
    <property type="protein sequence ID" value="MFB2877849.1"/>
    <property type="molecule type" value="Genomic_DNA"/>
</dbReference>
<dbReference type="GO" id="GO:0032259">
    <property type="term" value="P:methylation"/>
    <property type="evidence" value="ECO:0007669"/>
    <property type="project" value="UniProtKB-KW"/>
</dbReference>
<accession>A0ABV4X4Y3</accession>
<organism evidence="2 3">
    <name type="scientific">Floridaenema aerugineum BLCC-F46</name>
    <dbReference type="NCBI Taxonomy" id="3153654"/>
    <lineage>
        <taxon>Bacteria</taxon>
        <taxon>Bacillati</taxon>
        <taxon>Cyanobacteriota</taxon>
        <taxon>Cyanophyceae</taxon>
        <taxon>Oscillatoriophycideae</taxon>
        <taxon>Aerosakkonematales</taxon>
        <taxon>Aerosakkonemataceae</taxon>
        <taxon>Floridanema</taxon>
        <taxon>Floridanema aerugineum</taxon>
    </lineage>
</organism>
<evidence type="ECO:0000313" key="3">
    <source>
        <dbReference type="Proteomes" id="UP001576774"/>
    </source>
</evidence>
<dbReference type="InterPro" id="IPR053188">
    <property type="entry name" value="FkbM_Methyltransferase"/>
</dbReference>
<name>A0ABV4X4Y3_9CYAN</name>
<dbReference type="InterPro" id="IPR029063">
    <property type="entry name" value="SAM-dependent_MTases_sf"/>
</dbReference>
<dbReference type="NCBIfam" id="TIGR01444">
    <property type="entry name" value="fkbM_fam"/>
    <property type="match status" value="1"/>
</dbReference>
<evidence type="ECO:0000259" key="1">
    <source>
        <dbReference type="Pfam" id="PF05050"/>
    </source>
</evidence>
<dbReference type="SUPFAM" id="SSF53335">
    <property type="entry name" value="S-adenosyl-L-methionine-dependent methyltransferases"/>
    <property type="match status" value="1"/>
</dbReference>
<keyword evidence="2" id="KW-0489">Methyltransferase</keyword>
<dbReference type="EC" id="2.1.1.-" evidence="2"/>
<protein>
    <submittedName>
        <fullName evidence="2">FkbM family methyltransferase</fullName>
        <ecNumber evidence="2">2.1.1.-</ecNumber>
    </submittedName>
</protein>
<evidence type="ECO:0000313" key="2">
    <source>
        <dbReference type="EMBL" id="MFB2877849.1"/>
    </source>
</evidence>
<dbReference type="GO" id="GO:0008168">
    <property type="term" value="F:methyltransferase activity"/>
    <property type="evidence" value="ECO:0007669"/>
    <property type="project" value="UniProtKB-KW"/>
</dbReference>
<comment type="caution">
    <text evidence="2">The sequence shown here is derived from an EMBL/GenBank/DDBJ whole genome shotgun (WGS) entry which is preliminary data.</text>
</comment>
<dbReference type="PANTHER" id="PTHR36973">
    <property type="entry name" value="SLL1456 PROTEIN-RELATED"/>
    <property type="match status" value="1"/>
</dbReference>
<dbReference type="Gene3D" id="3.40.50.150">
    <property type="entry name" value="Vaccinia Virus protein VP39"/>
    <property type="match status" value="1"/>
</dbReference>
<dbReference type="RefSeq" id="WP_413270941.1">
    <property type="nucleotide sequence ID" value="NZ_JBHFNQ010000104.1"/>
</dbReference>
<sequence>MTKSLIQGFLSLFGVRLSRLPTKEDELRNELRKTIWLRNIGIKTVLDIGANVGSFAEWSFQVLPDAMVYSFEPLNDCYQEIMNKFGKMPRFKAFNLALGDETGQLEMYRNEWSPSSSLLPMAKLHKDSFPFTEKETIEKIHIVRLDDIAQQLNLDKPLLIKVDVQGFEDKVIMGGINVFSQADVLMIEMSMEELYKGQLLFNDIYEILVNLGFQYRGVTGQLYHPQDGRILQADVIFIKSSLVSQ</sequence>
<dbReference type="Proteomes" id="UP001576774">
    <property type="component" value="Unassembled WGS sequence"/>
</dbReference>
<keyword evidence="2" id="KW-0808">Transferase</keyword>
<dbReference type="Pfam" id="PF05050">
    <property type="entry name" value="Methyltransf_21"/>
    <property type="match status" value="1"/>
</dbReference>
<gene>
    <name evidence="2" type="ORF">ACE1CC_13420</name>
</gene>
<feature type="domain" description="Methyltransferase FkbM" evidence="1">
    <location>
        <begin position="47"/>
        <end position="215"/>
    </location>
</feature>
<dbReference type="PANTHER" id="PTHR36973:SF4">
    <property type="entry name" value="NODULATION PROTEIN"/>
    <property type="match status" value="1"/>
</dbReference>
<proteinExistence type="predicted"/>
<dbReference type="InterPro" id="IPR006342">
    <property type="entry name" value="FkbM_mtfrase"/>
</dbReference>
<reference evidence="2 3" key="1">
    <citation type="submission" date="2024-09" db="EMBL/GenBank/DDBJ databases">
        <title>Floridaenema gen nov. (Aerosakkonemataceae, Aerosakkonematales ord. nov., Cyanobacteria) from benthic tropical and subtropical fresh waters, with the description of four new species.</title>
        <authorList>
            <person name="Moretto J.A."/>
            <person name="Berthold D.E."/>
            <person name="Lefler F.W."/>
            <person name="Huang I.-S."/>
            <person name="Laughinghouse H. IV."/>
        </authorList>
    </citation>
    <scope>NUCLEOTIDE SEQUENCE [LARGE SCALE GENOMIC DNA]</scope>
    <source>
        <strain evidence="2 3">BLCC-F46</strain>
    </source>
</reference>